<feature type="domain" description="SLC41A/MgtE integral membrane" evidence="10">
    <location>
        <begin position="110"/>
        <end position="233"/>
    </location>
</feature>
<dbReference type="GO" id="GO:0008324">
    <property type="term" value="F:monoatomic cation transmembrane transporter activity"/>
    <property type="evidence" value="ECO:0007669"/>
    <property type="project" value="InterPro"/>
</dbReference>
<dbReference type="Proteomes" id="UP000001879">
    <property type="component" value="Chromosome"/>
</dbReference>
<evidence type="ECO:0000256" key="3">
    <source>
        <dbReference type="ARBA" id="ARBA00022448"/>
    </source>
</evidence>
<dbReference type="Gene3D" id="1.10.357.20">
    <property type="entry name" value="SLC41 divalent cation transporters, integral membrane domain"/>
    <property type="match status" value="1"/>
</dbReference>
<evidence type="ECO:0000313" key="12">
    <source>
        <dbReference type="EMBL" id="ELY33213.1"/>
    </source>
</evidence>
<evidence type="ECO:0000256" key="8">
    <source>
        <dbReference type="SAM" id="MobiDB-lite"/>
    </source>
</evidence>
<feature type="transmembrane region" description="Helical" evidence="9">
    <location>
        <begin position="150"/>
        <end position="171"/>
    </location>
</feature>
<keyword evidence="3" id="KW-0813">Transport</keyword>
<name>D3SY16_NATMM</name>
<dbReference type="EMBL" id="AOHS01000010">
    <property type="protein sequence ID" value="ELY33213.1"/>
    <property type="molecule type" value="Genomic_DNA"/>
</dbReference>
<evidence type="ECO:0000256" key="6">
    <source>
        <dbReference type="ARBA" id="ARBA00022989"/>
    </source>
</evidence>
<dbReference type="PANTHER" id="PTHR41394:SF5">
    <property type="entry name" value="SLC41A_MGTE INTEGRAL MEMBRANE DOMAIN-CONTAINING PROTEIN"/>
    <property type="match status" value="1"/>
</dbReference>
<dbReference type="GO" id="GO:0016020">
    <property type="term" value="C:membrane"/>
    <property type="evidence" value="ECO:0007669"/>
    <property type="project" value="UniProtKB-SubCell"/>
</dbReference>
<reference evidence="11 13" key="2">
    <citation type="journal article" date="2012" name="BMC Genomics">
        <title>A comparative genomics perspective on the genetic content of the alkaliphilic haloarchaeon Natrialba magadii ATCC 43099T.</title>
        <authorList>
            <person name="Siddaramappa S."/>
            <person name="Challacombe J.F."/>
            <person name="Decastro R.E."/>
            <person name="Pfeiffer F."/>
            <person name="Sastre D.E."/>
            <person name="Gimenez M.I."/>
            <person name="Paggi R.A."/>
            <person name="Detter J.C."/>
            <person name="Davenport K.W."/>
            <person name="Goodwin L.A."/>
            <person name="Kyrpides N."/>
            <person name="Tapia R."/>
            <person name="Pitluck S."/>
            <person name="Lucas S."/>
            <person name="Woyke T."/>
            <person name="Maupin-Furlow J.A."/>
        </authorList>
    </citation>
    <scope>NUCLEOTIDE SEQUENCE [LARGE SCALE GENOMIC DNA]</scope>
    <source>
        <strain evidence="11">ATCC 43099</strain>
        <strain evidence="13">ATCC 43099 / DSM 3394 / CCM 3739 / CIP 104546 / IAM 13178 / JCM 8861 / NBRC 102185 / NCIMB 2190 / MS3</strain>
    </source>
</reference>
<evidence type="ECO:0000313" key="14">
    <source>
        <dbReference type="Proteomes" id="UP000011543"/>
    </source>
</evidence>
<feature type="region of interest" description="Disordered" evidence="8">
    <location>
        <begin position="1"/>
        <end position="21"/>
    </location>
</feature>
<reference evidence="13" key="1">
    <citation type="submission" date="2010-02" db="EMBL/GenBank/DDBJ databases">
        <title>Complete sequence of chromosome of Natrialba magadii ATCC 43099.</title>
        <authorList>
            <consortium name="US DOE Joint Genome Institute"/>
            <person name="Lucas S."/>
            <person name="Copeland A."/>
            <person name="Lapidus A."/>
            <person name="Cheng J.-F."/>
            <person name="Bruce D."/>
            <person name="Goodwin L."/>
            <person name="Pitluck S."/>
            <person name="Davenport K."/>
            <person name="Saunders E."/>
            <person name="Detter J.C."/>
            <person name="Han C."/>
            <person name="Tapia R."/>
            <person name="Land M."/>
            <person name="Hauser L."/>
            <person name="Kyrpides N."/>
            <person name="Mikhailova N."/>
            <person name="De Castro R.E."/>
            <person name="Maupin-Furlow J.A."/>
            <person name="Woyke T."/>
        </authorList>
    </citation>
    <scope>NUCLEOTIDE SEQUENCE [LARGE SCALE GENOMIC DNA]</scope>
    <source>
        <strain evidence="13">ATCC 43099 / DSM 3394 / CCM 3739 / CIP 104546 / IAM 13178 / JCM 8861 / NBRC 102185 / NCIMB 2190 / MS3</strain>
    </source>
</reference>
<dbReference type="STRING" id="547559.Nmag_0468"/>
<dbReference type="InterPro" id="IPR006667">
    <property type="entry name" value="SLC41_membr_dom"/>
</dbReference>
<reference evidence="11" key="4">
    <citation type="submission" date="2016-09" db="EMBL/GenBank/DDBJ databases">
        <authorList>
            <person name="Pfeiffer F."/>
        </authorList>
    </citation>
    <scope>NUCLEOTIDE SEQUENCE</scope>
    <source>
        <strain evidence="11">ATCC 43099</strain>
    </source>
</reference>
<keyword evidence="13" id="KW-1185">Reference proteome</keyword>
<dbReference type="Proteomes" id="UP000011543">
    <property type="component" value="Unassembled WGS sequence"/>
</dbReference>
<comment type="subcellular location">
    <subcellularLocation>
        <location evidence="1">Membrane</location>
        <topology evidence="1">Multi-pass membrane protein</topology>
    </subcellularLocation>
</comment>
<dbReference type="RefSeq" id="WP_004214032.1">
    <property type="nucleotide sequence ID" value="NC_013922.1"/>
</dbReference>
<evidence type="ECO:0000256" key="7">
    <source>
        <dbReference type="ARBA" id="ARBA00023136"/>
    </source>
</evidence>
<dbReference type="EMBL" id="CP001932">
    <property type="protein sequence ID" value="ADD04056.1"/>
    <property type="molecule type" value="Genomic_DNA"/>
</dbReference>
<gene>
    <name evidence="11" type="primary">mgtE2</name>
    <name evidence="11" type="ordered locus">Nmag_0468</name>
    <name evidence="12" type="ORF">C500_02754</name>
</gene>
<reference evidence="12 14" key="3">
    <citation type="journal article" date="2014" name="PLoS Genet.">
        <title>Phylogenetically driven sequencing of extremely halophilic archaea reveals strategies for static and dynamic osmo-response.</title>
        <authorList>
            <person name="Becker E.A."/>
            <person name="Seitzer P.M."/>
            <person name="Tritt A."/>
            <person name="Larsen D."/>
            <person name="Krusor M."/>
            <person name="Yao A.I."/>
            <person name="Wu D."/>
            <person name="Madern D."/>
            <person name="Eisen J.A."/>
            <person name="Darling A.E."/>
            <person name="Facciotti M.T."/>
        </authorList>
    </citation>
    <scope>NUCLEOTIDE SEQUENCE [LARGE SCALE GENOMIC DNA]</scope>
    <source>
        <strain evidence="14">ATCC 43099 / DSM 3394 / CCM 3739 / CIP 104546 / IAM 13178 / JCM 8861 / NBRC 102185 / NCIMB 2190 / MS3</strain>
        <strain evidence="12">MS-3</strain>
    </source>
</reference>
<dbReference type="AlphaFoldDB" id="D3SY16"/>
<dbReference type="eggNOG" id="arCOG00625">
    <property type="taxonomic scope" value="Archaea"/>
</dbReference>
<keyword evidence="6 9" id="KW-1133">Transmembrane helix</keyword>
<evidence type="ECO:0000256" key="1">
    <source>
        <dbReference type="ARBA" id="ARBA00004141"/>
    </source>
</evidence>
<evidence type="ECO:0000259" key="10">
    <source>
        <dbReference type="Pfam" id="PF01769"/>
    </source>
</evidence>
<sequence>MTANTPADEFENETEESTANEDVELLADGGVTDTGAKTTGGGISIRGENIKDAELTRSELILSSSLPKKIWLRLPWLLVALAGGLLAGGVIGTAEGTLEAAEIALLAIFVPVIMDMGGNVGTQASTIFVRGLATGHIDDKNAMKHLAREGVFGVVIGLIIGTIAATIALVWQDNAALSMVLFTALLTVCTVASVFGYLIPWVAHKLGFDPAAVSDPVVTTFKDLTAVLIYFGLAIWLLPGAL</sequence>
<feature type="transmembrane region" description="Helical" evidence="9">
    <location>
        <begin position="177"/>
        <end position="203"/>
    </location>
</feature>
<dbReference type="PaxDb" id="547559-Nmag_0468"/>
<feature type="transmembrane region" description="Helical" evidence="9">
    <location>
        <begin position="224"/>
        <end position="241"/>
    </location>
</feature>
<organism evidence="11 13">
    <name type="scientific">Natrialba magadii (strain ATCC 43099 / DSM 3394 / CCM 3739 / CIP 104546 / IAM 13178 / JCM 8861 / NBRC 102185 / NCIMB 2190 / MS3)</name>
    <name type="common">Natronobacterium magadii</name>
    <dbReference type="NCBI Taxonomy" id="547559"/>
    <lineage>
        <taxon>Archaea</taxon>
        <taxon>Methanobacteriati</taxon>
        <taxon>Methanobacteriota</taxon>
        <taxon>Stenosarchaea group</taxon>
        <taxon>Halobacteria</taxon>
        <taxon>Halobacteriales</taxon>
        <taxon>Natrialbaceae</taxon>
        <taxon>Natrialba</taxon>
    </lineage>
</organism>
<keyword evidence="4 9" id="KW-0812">Transmembrane</keyword>
<accession>D3SY16</accession>
<proteinExistence type="inferred from homology"/>
<comment type="similarity">
    <text evidence="2">Belongs to the SLC41A transporter family.</text>
</comment>
<keyword evidence="7 9" id="KW-0472">Membrane</keyword>
<evidence type="ECO:0000256" key="5">
    <source>
        <dbReference type="ARBA" id="ARBA00022842"/>
    </source>
</evidence>
<feature type="transmembrane region" description="Helical" evidence="9">
    <location>
        <begin position="70"/>
        <end position="91"/>
    </location>
</feature>
<protein>
    <submittedName>
        <fullName evidence="11">MgtE family transport protein (Probable substrate magnesium)</fullName>
    </submittedName>
    <submittedName>
        <fullName evidence="12">MgtE integral membrane protein</fullName>
    </submittedName>
</protein>
<evidence type="ECO:0000256" key="2">
    <source>
        <dbReference type="ARBA" id="ARBA00009749"/>
    </source>
</evidence>
<dbReference type="GeneID" id="8823293"/>
<feature type="transmembrane region" description="Helical" evidence="9">
    <location>
        <begin position="103"/>
        <end position="129"/>
    </location>
</feature>
<dbReference type="SUPFAM" id="SSF161093">
    <property type="entry name" value="MgtE membrane domain-like"/>
    <property type="match status" value="1"/>
</dbReference>
<keyword evidence="5" id="KW-0460">Magnesium</keyword>
<dbReference type="OrthoDB" id="204059at2157"/>
<evidence type="ECO:0000256" key="9">
    <source>
        <dbReference type="SAM" id="Phobius"/>
    </source>
</evidence>
<dbReference type="Pfam" id="PF01769">
    <property type="entry name" value="MgtE"/>
    <property type="match status" value="1"/>
</dbReference>
<evidence type="ECO:0000313" key="13">
    <source>
        <dbReference type="Proteomes" id="UP000001879"/>
    </source>
</evidence>
<feature type="compositionally biased region" description="Acidic residues" evidence="8">
    <location>
        <begin position="8"/>
        <end position="21"/>
    </location>
</feature>
<dbReference type="PANTHER" id="PTHR41394">
    <property type="entry name" value="MAGNESIUM TRANSPORTER MGTE"/>
    <property type="match status" value="1"/>
</dbReference>
<evidence type="ECO:0000256" key="4">
    <source>
        <dbReference type="ARBA" id="ARBA00022692"/>
    </source>
</evidence>
<dbReference type="InterPro" id="IPR036739">
    <property type="entry name" value="SLC41_membr_dom_sf"/>
</dbReference>
<dbReference type="KEGG" id="nmg:Nmag_0468"/>
<evidence type="ECO:0000313" key="11">
    <source>
        <dbReference type="EMBL" id="ADD04056.1"/>
    </source>
</evidence>
<dbReference type="HOGENOM" id="CLU_037408_3_1_2"/>
<dbReference type="PATRIC" id="fig|547559.17.peg.521"/>